<evidence type="ECO:0000259" key="9">
    <source>
        <dbReference type="Pfam" id="PF02706"/>
    </source>
</evidence>
<feature type="transmembrane region" description="Helical" evidence="8">
    <location>
        <begin position="192"/>
        <end position="211"/>
    </location>
</feature>
<evidence type="ECO:0000256" key="5">
    <source>
        <dbReference type="ARBA" id="ARBA00022989"/>
    </source>
</evidence>
<dbReference type="PANTHER" id="PTHR32309">
    <property type="entry name" value="TYROSINE-PROTEIN KINASE"/>
    <property type="match status" value="1"/>
</dbReference>
<evidence type="ECO:0000256" key="4">
    <source>
        <dbReference type="ARBA" id="ARBA00022692"/>
    </source>
</evidence>
<keyword evidence="6 8" id="KW-0472">Membrane</keyword>
<feature type="domain" description="Tyrosine-protein kinase G-rich" evidence="10">
    <location>
        <begin position="175"/>
        <end position="213"/>
    </location>
</feature>
<feature type="domain" description="Polysaccharide chain length determinant N-terminal" evidence="9">
    <location>
        <begin position="24"/>
        <end position="113"/>
    </location>
</feature>
<keyword evidence="5 8" id="KW-1133">Transmembrane helix</keyword>
<gene>
    <name evidence="11" type="ORF">IAA84_12435</name>
</gene>
<feature type="region of interest" description="Disordered" evidence="7">
    <location>
        <begin position="243"/>
        <end position="263"/>
    </location>
</feature>
<reference evidence="11" key="2">
    <citation type="journal article" date="2021" name="PeerJ">
        <title>Extensive microbial diversity within the chicken gut microbiome revealed by metagenomics and culture.</title>
        <authorList>
            <person name="Gilroy R."/>
            <person name="Ravi A."/>
            <person name="Getino M."/>
            <person name="Pursley I."/>
            <person name="Horton D.L."/>
            <person name="Alikhan N.F."/>
            <person name="Baker D."/>
            <person name="Gharbi K."/>
            <person name="Hall N."/>
            <person name="Watson M."/>
            <person name="Adriaenssens E.M."/>
            <person name="Foster-Nyarko E."/>
            <person name="Jarju S."/>
            <person name="Secka A."/>
            <person name="Antonio M."/>
            <person name="Oren A."/>
            <person name="Chaudhuri R.R."/>
            <person name="La Ragione R."/>
            <person name="Hildebrand F."/>
            <person name="Pallen M.J."/>
        </authorList>
    </citation>
    <scope>NUCLEOTIDE SEQUENCE</scope>
    <source>
        <strain evidence="11">13766</strain>
    </source>
</reference>
<comment type="subcellular location">
    <subcellularLocation>
        <location evidence="1">Cell membrane</location>
        <topology evidence="1">Multi-pass membrane protein</topology>
    </subcellularLocation>
</comment>
<dbReference type="PANTHER" id="PTHR32309:SF13">
    <property type="entry name" value="FERRIC ENTEROBACTIN TRANSPORT PROTEIN FEPE"/>
    <property type="match status" value="1"/>
</dbReference>
<feature type="transmembrane region" description="Helical" evidence="8">
    <location>
        <begin position="41"/>
        <end position="61"/>
    </location>
</feature>
<evidence type="ECO:0000256" key="3">
    <source>
        <dbReference type="ARBA" id="ARBA00022475"/>
    </source>
</evidence>
<comment type="caution">
    <text evidence="11">The sequence shown here is derived from an EMBL/GenBank/DDBJ whole genome shotgun (WGS) entry which is preliminary data.</text>
</comment>
<name>A0A9D1G2C3_9FIRM</name>
<evidence type="ECO:0000256" key="8">
    <source>
        <dbReference type="SAM" id="Phobius"/>
    </source>
</evidence>
<dbReference type="Pfam" id="PF02706">
    <property type="entry name" value="Wzz"/>
    <property type="match status" value="1"/>
</dbReference>
<dbReference type="GO" id="GO:0004713">
    <property type="term" value="F:protein tyrosine kinase activity"/>
    <property type="evidence" value="ECO:0007669"/>
    <property type="project" value="TreeGrafter"/>
</dbReference>
<evidence type="ECO:0000256" key="1">
    <source>
        <dbReference type="ARBA" id="ARBA00004651"/>
    </source>
</evidence>
<dbReference type="AlphaFoldDB" id="A0A9D1G2C3"/>
<dbReference type="Pfam" id="PF13807">
    <property type="entry name" value="GNVR"/>
    <property type="match status" value="1"/>
</dbReference>
<evidence type="ECO:0000313" key="11">
    <source>
        <dbReference type="EMBL" id="HIS93814.1"/>
    </source>
</evidence>
<dbReference type="InterPro" id="IPR050445">
    <property type="entry name" value="Bact_polysacc_biosynth/exp"/>
</dbReference>
<organism evidence="11 12">
    <name type="scientific">Candidatus Alectryocaccomicrobium excrementavium</name>
    <dbReference type="NCBI Taxonomy" id="2840668"/>
    <lineage>
        <taxon>Bacteria</taxon>
        <taxon>Bacillati</taxon>
        <taxon>Bacillota</taxon>
        <taxon>Clostridia</taxon>
        <taxon>Candidatus Alectryocaccomicrobium</taxon>
    </lineage>
</organism>
<keyword evidence="4 8" id="KW-0812">Transmembrane</keyword>
<protein>
    <recommendedName>
        <fullName evidence="13">Polysaccharide chain length determinant N-terminal domain-containing protein</fullName>
    </recommendedName>
</protein>
<reference evidence="11" key="1">
    <citation type="submission" date="2020-10" db="EMBL/GenBank/DDBJ databases">
        <authorList>
            <person name="Gilroy R."/>
        </authorList>
    </citation>
    <scope>NUCLEOTIDE SEQUENCE</scope>
    <source>
        <strain evidence="11">13766</strain>
    </source>
</reference>
<evidence type="ECO:0000313" key="12">
    <source>
        <dbReference type="Proteomes" id="UP000824140"/>
    </source>
</evidence>
<accession>A0A9D1G2C3</accession>
<evidence type="ECO:0000256" key="2">
    <source>
        <dbReference type="ARBA" id="ARBA00006683"/>
    </source>
</evidence>
<evidence type="ECO:0000259" key="10">
    <source>
        <dbReference type="Pfam" id="PF13807"/>
    </source>
</evidence>
<dbReference type="GO" id="GO:0005886">
    <property type="term" value="C:plasma membrane"/>
    <property type="evidence" value="ECO:0007669"/>
    <property type="project" value="UniProtKB-SubCell"/>
</dbReference>
<dbReference type="EMBL" id="DVJN01000236">
    <property type="protein sequence ID" value="HIS93814.1"/>
    <property type="molecule type" value="Genomic_DNA"/>
</dbReference>
<proteinExistence type="inferred from homology"/>
<evidence type="ECO:0000256" key="6">
    <source>
        <dbReference type="ARBA" id="ARBA00023136"/>
    </source>
</evidence>
<keyword evidence="3" id="KW-1003">Cell membrane</keyword>
<dbReference type="InterPro" id="IPR003856">
    <property type="entry name" value="LPS_length_determ_N"/>
</dbReference>
<evidence type="ECO:0008006" key="13">
    <source>
        <dbReference type="Google" id="ProtNLM"/>
    </source>
</evidence>
<dbReference type="InterPro" id="IPR032807">
    <property type="entry name" value="GNVR"/>
</dbReference>
<sequence length="263" mass="28921">MADKKKQMDEQNAPAVLVQEDSEETIDLIELLYRLLANWKLIAGSAIAVAIVAALVTLLLMTPKYEATSTIYVLSRSDSAINMSDLQIGTALTSDYIKVFDMWEVHEGVISNLNLPYNYEEMRGMLTVTNDADTRMLDITITSPSAEEAAMIANEYADVASRYIEETMSTDRPNIMSTALVPVNPVSPNKTLNVLLGFVLGGILAAGVVVVRTIMDDKYKTAEEIRKYTGLITLATVPLEGPEVARDKAREKNAGRTGRRDRA</sequence>
<comment type="similarity">
    <text evidence="2">Belongs to the CpsC/CapA family.</text>
</comment>
<dbReference type="Proteomes" id="UP000824140">
    <property type="component" value="Unassembled WGS sequence"/>
</dbReference>
<evidence type="ECO:0000256" key="7">
    <source>
        <dbReference type="SAM" id="MobiDB-lite"/>
    </source>
</evidence>